<accession>A0A9D1PK03</accession>
<dbReference type="EMBL" id="DXHX01000003">
    <property type="protein sequence ID" value="HIV73462.1"/>
    <property type="molecule type" value="Genomic_DNA"/>
</dbReference>
<dbReference type="Pfam" id="PF09922">
    <property type="entry name" value="LiaF-like_C"/>
    <property type="match status" value="1"/>
</dbReference>
<dbReference type="InterPro" id="IPR054331">
    <property type="entry name" value="LiaF_TM"/>
</dbReference>
<comment type="caution">
    <text evidence="4">The sequence shown here is derived from an EMBL/GenBank/DDBJ whole genome shotgun (WGS) entry which is preliminary data.</text>
</comment>
<dbReference type="InterPro" id="IPR024425">
    <property type="entry name" value="LiaF-like_C"/>
</dbReference>
<evidence type="ECO:0000313" key="5">
    <source>
        <dbReference type="Proteomes" id="UP000823937"/>
    </source>
</evidence>
<dbReference type="Pfam" id="PF22570">
    <property type="entry name" value="LiaF-TM"/>
    <property type="match status" value="1"/>
</dbReference>
<sequence length="218" mass="24318">MSGQRFVGILIVIFGIGLLLQQFDLFDFTTILANWWPIFFILVGIIQIWTNGMQAIIPALIFLIVGIMLLINIWIEFNLWQILWPFLLIMFGLSIIFSRREWKQALDEADEIHLTTFLSGIESKNGSKNLSGGSVLSVLGGIQLDLRHAQLTENGAVLNVTTILGGVEIIVPENVQVEIKGTPILGGWENKTNTYGMEKNKILYINGVALLGGIEIKH</sequence>
<feature type="transmembrane region" description="Helical" evidence="1">
    <location>
        <begin position="56"/>
        <end position="75"/>
    </location>
</feature>
<feature type="transmembrane region" description="Helical" evidence="1">
    <location>
        <begin position="31"/>
        <end position="49"/>
    </location>
</feature>
<reference evidence="4" key="2">
    <citation type="submission" date="2021-04" db="EMBL/GenBank/DDBJ databases">
        <authorList>
            <person name="Gilroy R."/>
        </authorList>
    </citation>
    <scope>NUCLEOTIDE SEQUENCE</scope>
    <source>
        <strain evidence="4">CHK169-2315</strain>
    </source>
</reference>
<dbReference type="PANTHER" id="PTHR40763">
    <property type="entry name" value="MEMBRANE PROTEIN-RELATED"/>
    <property type="match status" value="1"/>
</dbReference>
<keyword evidence="1" id="KW-1133">Transmembrane helix</keyword>
<feature type="transmembrane region" description="Helical" evidence="1">
    <location>
        <begin position="81"/>
        <end position="98"/>
    </location>
</feature>
<evidence type="ECO:0000313" key="4">
    <source>
        <dbReference type="EMBL" id="HIV73462.1"/>
    </source>
</evidence>
<evidence type="ECO:0000256" key="1">
    <source>
        <dbReference type="SAM" id="Phobius"/>
    </source>
</evidence>
<evidence type="ECO:0000259" key="3">
    <source>
        <dbReference type="Pfam" id="PF22570"/>
    </source>
</evidence>
<feature type="domain" description="LiaF transmembrane" evidence="3">
    <location>
        <begin position="6"/>
        <end position="102"/>
    </location>
</feature>
<dbReference type="PANTHER" id="PTHR40763:SF5">
    <property type="entry name" value="MEMBRANE PROTEIN"/>
    <property type="match status" value="1"/>
</dbReference>
<dbReference type="AlphaFoldDB" id="A0A9D1PK03"/>
<organism evidence="4 5">
    <name type="scientific">Candidatus Pseudogracilibacillus intestinigallinarum</name>
    <dbReference type="NCBI Taxonomy" id="2838742"/>
    <lineage>
        <taxon>Bacteria</taxon>
        <taxon>Bacillati</taxon>
        <taxon>Bacillota</taxon>
        <taxon>Bacilli</taxon>
        <taxon>Bacillales</taxon>
        <taxon>Bacillaceae</taxon>
        <taxon>Pseudogracilibacillus</taxon>
    </lineage>
</organism>
<feature type="domain" description="Cell wall-active antibiotics response LiaF-like C-terminal" evidence="2">
    <location>
        <begin position="134"/>
        <end position="202"/>
    </location>
</feature>
<keyword evidence="1" id="KW-0472">Membrane</keyword>
<proteinExistence type="predicted"/>
<name>A0A9D1PK03_9BACI</name>
<dbReference type="Proteomes" id="UP000823937">
    <property type="component" value="Unassembled WGS sequence"/>
</dbReference>
<feature type="transmembrane region" description="Helical" evidence="1">
    <location>
        <begin position="7"/>
        <end position="25"/>
    </location>
</feature>
<protein>
    <submittedName>
        <fullName evidence="4">Cell wall-active antibiotics response protein</fullName>
    </submittedName>
</protein>
<gene>
    <name evidence="4" type="ORF">H9895_00095</name>
</gene>
<keyword evidence="1" id="KW-0812">Transmembrane</keyword>
<evidence type="ECO:0000259" key="2">
    <source>
        <dbReference type="Pfam" id="PF09922"/>
    </source>
</evidence>
<reference evidence="4" key="1">
    <citation type="journal article" date="2021" name="PeerJ">
        <title>Extensive microbial diversity within the chicken gut microbiome revealed by metagenomics and culture.</title>
        <authorList>
            <person name="Gilroy R."/>
            <person name="Ravi A."/>
            <person name="Getino M."/>
            <person name="Pursley I."/>
            <person name="Horton D.L."/>
            <person name="Alikhan N.F."/>
            <person name="Baker D."/>
            <person name="Gharbi K."/>
            <person name="Hall N."/>
            <person name="Watson M."/>
            <person name="Adriaenssens E.M."/>
            <person name="Foster-Nyarko E."/>
            <person name="Jarju S."/>
            <person name="Secka A."/>
            <person name="Antonio M."/>
            <person name="Oren A."/>
            <person name="Chaudhuri R.R."/>
            <person name="La Ragione R."/>
            <person name="Hildebrand F."/>
            <person name="Pallen M.J."/>
        </authorList>
    </citation>
    <scope>NUCLEOTIDE SEQUENCE</scope>
    <source>
        <strain evidence="4">CHK169-2315</strain>
    </source>
</reference>